<dbReference type="SUPFAM" id="SSF49879">
    <property type="entry name" value="SMAD/FHA domain"/>
    <property type="match status" value="1"/>
</dbReference>
<keyword evidence="4 7" id="KW-1133">Transmembrane helix</keyword>
<feature type="compositionally biased region" description="Low complexity" evidence="6">
    <location>
        <begin position="416"/>
        <end position="431"/>
    </location>
</feature>
<dbReference type="OrthoDB" id="3254248at2"/>
<evidence type="ECO:0000313" key="9">
    <source>
        <dbReference type="EMBL" id="RRD29347.1"/>
    </source>
</evidence>
<evidence type="ECO:0000256" key="3">
    <source>
        <dbReference type="ARBA" id="ARBA00022692"/>
    </source>
</evidence>
<dbReference type="CDD" id="cd00060">
    <property type="entry name" value="FHA"/>
    <property type="match status" value="1"/>
</dbReference>
<feature type="region of interest" description="Disordered" evidence="6">
    <location>
        <begin position="386"/>
        <end position="707"/>
    </location>
</feature>
<evidence type="ECO:0000256" key="6">
    <source>
        <dbReference type="SAM" id="MobiDB-lite"/>
    </source>
</evidence>
<feature type="region of interest" description="Disordered" evidence="6">
    <location>
        <begin position="167"/>
        <end position="338"/>
    </location>
</feature>
<feature type="transmembrane region" description="Helical" evidence="7">
    <location>
        <begin position="39"/>
        <end position="64"/>
    </location>
</feature>
<dbReference type="InterPro" id="IPR000253">
    <property type="entry name" value="FHA_dom"/>
</dbReference>
<feature type="compositionally biased region" description="Low complexity" evidence="6">
    <location>
        <begin position="458"/>
        <end position="474"/>
    </location>
</feature>
<feature type="compositionally biased region" description="Low complexity" evidence="6">
    <location>
        <begin position="168"/>
        <end position="192"/>
    </location>
</feature>
<evidence type="ECO:0000256" key="7">
    <source>
        <dbReference type="SAM" id="Phobius"/>
    </source>
</evidence>
<feature type="compositionally biased region" description="Basic and acidic residues" evidence="6">
    <location>
        <begin position="447"/>
        <end position="457"/>
    </location>
</feature>
<keyword evidence="5 7" id="KW-0472">Membrane</keyword>
<feature type="region of interest" description="Disordered" evidence="6">
    <location>
        <begin position="1"/>
        <end position="25"/>
    </location>
</feature>
<dbReference type="SMART" id="SM00240">
    <property type="entry name" value="FHA"/>
    <property type="match status" value="1"/>
</dbReference>
<organism evidence="9 10">
    <name type="scientific">Actinomyces bowdenii</name>
    <dbReference type="NCBI Taxonomy" id="131109"/>
    <lineage>
        <taxon>Bacteria</taxon>
        <taxon>Bacillati</taxon>
        <taxon>Actinomycetota</taxon>
        <taxon>Actinomycetes</taxon>
        <taxon>Actinomycetales</taxon>
        <taxon>Actinomycetaceae</taxon>
        <taxon>Actinomyces</taxon>
    </lineage>
</organism>
<proteinExistence type="predicted"/>
<feature type="compositionally biased region" description="Low complexity" evidence="6">
    <location>
        <begin position="490"/>
        <end position="632"/>
    </location>
</feature>
<keyword evidence="3 7" id="KW-0812">Transmembrane</keyword>
<dbReference type="InterPro" id="IPR008984">
    <property type="entry name" value="SMAD_FHA_dom_sf"/>
</dbReference>
<feature type="transmembrane region" description="Helical" evidence="7">
    <location>
        <begin position="70"/>
        <end position="95"/>
    </location>
</feature>
<evidence type="ECO:0000256" key="2">
    <source>
        <dbReference type="ARBA" id="ARBA00022553"/>
    </source>
</evidence>
<accession>A0A3P1V6P9</accession>
<keyword evidence="10" id="KW-1185">Reference proteome</keyword>
<dbReference type="GO" id="GO:0016020">
    <property type="term" value="C:membrane"/>
    <property type="evidence" value="ECO:0007669"/>
    <property type="project" value="UniProtKB-SubCell"/>
</dbReference>
<dbReference type="InterPro" id="IPR010432">
    <property type="entry name" value="RDD"/>
</dbReference>
<feature type="compositionally biased region" description="Low complexity" evidence="6">
    <location>
        <begin position="293"/>
        <end position="311"/>
    </location>
</feature>
<evidence type="ECO:0000256" key="1">
    <source>
        <dbReference type="ARBA" id="ARBA00004141"/>
    </source>
</evidence>
<comment type="caution">
    <text evidence="9">The sequence shown here is derived from an EMBL/GenBank/DDBJ whole genome shotgun (WGS) entry which is preliminary data.</text>
</comment>
<sequence length="812" mass="81760">MTTTLPLTGANGSSGSSASSAPGRPVGGELRFAPVGARIGAAVIDLIAGALGTALLTALFLYGAGQPLPISAASALLCAVLLRGASLAVSGWSLGGRMAGVRLVSASTRRPSPLGVFLRADITLVVMLPTLGLGAIALLRSVAADPHKRGWHDRTSGMMVIATRAKDPGGTARAAHRAAPARGPVADAAAPRGQEPGASPQPAEEPWSAGAEHSWPRVTAPTADPARAWRSGQPPASRTPEEPGRRAAGSGPEQAGAASSWDSPTRPGKISANPVTSQPMDARPAKEQPWQPRPEQAASPAAPPEAAEPQAPRGPIPQRESLFAPDRGFTASSSRHSDVAHTFDTASVLPAADRSTQALIDSVPWSSVPTSLDSTTMDSLPDQIRSAMQHDEQARAQHRTAPHPEFADTESLTPISASSAEAPSSSPAGAPGRHRSVNLLDPQEVPSTHDDGPRAHAEGATACPAPAGGDAAGAEGPGPLPRSISPVSRPAAGLPQAGSPAPASPASPAASPASAQAAPAAPARSGAHAAPAPHTAPASRAPSRSAHAASPAPAGSAASPASAQAAPSPYAASPASHLAPPASISAPYTGSGAGPSPSAASAPSASQPVSPAAPRTASHAAPTSHSASPAPARSHRAAQHRAPDPSTPDPQDPLSPGAPRRPVPPTVEVPRVSRRRRAPSHAQQAPAAMPPTMPRPSAANPPLSVRLIPMTGGDPLIIHEPTVVGRDPDNISDYPGAERISLSDPTRSVSKTHAAIFPLLDGVWVTDLHSTNGTRVEGKDGSSLPATPEEPLAAMDGSTVFFGRIGFRVEVI</sequence>
<dbReference type="Pfam" id="PF00498">
    <property type="entry name" value="FHA"/>
    <property type="match status" value="1"/>
</dbReference>
<reference evidence="9 10" key="1">
    <citation type="submission" date="2018-11" db="EMBL/GenBank/DDBJ databases">
        <title>Genomes From Bacteria Associated with the Canine Oral Cavity: a Test Case for Automated Genome-Based Taxonomic Assignment.</title>
        <authorList>
            <person name="Coil D.A."/>
            <person name="Jospin G."/>
            <person name="Darling A.E."/>
            <person name="Wallis C."/>
            <person name="Davis I.J."/>
            <person name="Harris S."/>
            <person name="Eisen J.A."/>
            <person name="Holcombe L.J."/>
            <person name="O'Flynn C."/>
        </authorList>
    </citation>
    <scope>NUCLEOTIDE SEQUENCE [LARGE SCALE GENOMIC DNA]</scope>
    <source>
        <strain evidence="9 10">OH5050</strain>
    </source>
</reference>
<comment type="subcellular location">
    <subcellularLocation>
        <location evidence="1">Membrane</location>
        <topology evidence="1">Multi-pass membrane protein</topology>
    </subcellularLocation>
</comment>
<dbReference type="Gene3D" id="2.60.200.20">
    <property type="match status" value="1"/>
</dbReference>
<feature type="compositionally biased region" description="Low complexity" evidence="6">
    <location>
        <begin position="9"/>
        <end position="25"/>
    </location>
</feature>
<feature type="transmembrane region" description="Helical" evidence="7">
    <location>
        <begin position="116"/>
        <end position="139"/>
    </location>
</feature>
<protein>
    <submittedName>
        <fullName evidence="9">FHA domain-containing protein</fullName>
    </submittedName>
</protein>
<keyword evidence="2" id="KW-0597">Phosphoprotein</keyword>
<feature type="domain" description="FHA" evidence="8">
    <location>
        <begin position="722"/>
        <end position="781"/>
    </location>
</feature>
<evidence type="ECO:0000256" key="4">
    <source>
        <dbReference type="ARBA" id="ARBA00022989"/>
    </source>
</evidence>
<evidence type="ECO:0000259" key="8">
    <source>
        <dbReference type="PROSITE" id="PS50006"/>
    </source>
</evidence>
<dbReference type="AlphaFoldDB" id="A0A3P1V6P9"/>
<dbReference type="PROSITE" id="PS50006">
    <property type="entry name" value="FHA_DOMAIN"/>
    <property type="match status" value="1"/>
</dbReference>
<dbReference type="Pfam" id="PF06271">
    <property type="entry name" value="RDD"/>
    <property type="match status" value="1"/>
</dbReference>
<evidence type="ECO:0000313" key="10">
    <source>
        <dbReference type="Proteomes" id="UP000271272"/>
    </source>
</evidence>
<gene>
    <name evidence="9" type="ORF">EII10_06715</name>
</gene>
<dbReference type="EMBL" id="RQZC01000008">
    <property type="protein sequence ID" value="RRD29347.1"/>
    <property type="molecule type" value="Genomic_DNA"/>
</dbReference>
<name>A0A3P1V6P9_9ACTO</name>
<dbReference type="Proteomes" id="UP000271272">
    <property type="component" value="Unassembled WGS sequence"/>
</dbReference>
<evidence type="ECO:0000256" key="5">
    <source>
        <dbReference type="ARBA" id="ARBA00023136"/>
    </source>
</evidence>
<dbReference type="RefSeq" id="WP_124933729.1">
    <property type="nucleotide sequence ID" value="NZ_RQZC01000008.1"/>
</dbReference>